<organism evidence="1 2">
    <name type="scientific">Cyprinus carpio</name>
    <name type="common">Common carp</name>
    <dbReference type="NCBI Taxonomy" id="7962"/>
    <lineage>
        <taxon>Eukaryota</taxon>
        <taxon>Metazoa</taxon>
        <taxon>Chordata</taxon>
        <taxon>Craniata</taxon>
        <taxon>Vertebrata</taxon>
        <taxon>Euteleostomi</taxon>
        <taxon>Actinopterygii</taxon>
        <taxon>Neopterygii</taxon>
        <taxon>Teleostei</taxon>
        <taxon>Ostariophysi</taxon>
        <taxon>Cypriniformes</taxon>
        <taxon>Cyprinidae</taxon>
        <taxon>Cyprininae</taxon>
        <taxon>Cyprinus</taxon>
    </lineage>
</organism>
<dbReference type="AlphaFoldDB" id="A0A8C1ZVE5"/>
<evidence type="ECO:0000313" key="1">
    <source>
        <dbReference type="Ensembl" id="ENSCCRP00015095834.1"/>
    </source>
</evidence>
<accession>A0A8C1ZVE5</accession>
<reference evidence="1" key="1">
    <citation type="submission" date="2025-08" db="UniProtKB">
        <authorList>
            <consortium name="Ensembl"/>
        </authorList>
    </citation>
    <scope>IDENTIFICATION</scope>
</reference>
<protein>
    <submittedName>
        <fullName evidence="1">Uncharacterized protein</fullName>
    </submittedName>
</protein>
<dbReference type="Ensembl" id="ENSCCRT00015098938.1">
    <property type="protein sequence ID" value="ENSCCRP00015095834.1"/>
    <property type="gene ID" value="ENSCCRG00015038648.1"/>
</dbReference>
<proteinExistence type="predicted"/>
<name>A0A8C1ZVE5_CYPCA</name>
<dbReference type="Proteomes" id="UP000694700">
    <property type="component" value="Unplaced"/>
</dbReference>
<evidence type="ECO:0000313" key="2">
    <source>
        <dbReference type="Proteomes" id="UP000694700"/>
    </source>
</evidence>
<sequence length="122" mass="14450">MFCESSPWTMEQEKKVDWFNKSCFLLDQVKAGCICTVYSGRDGSRCIMGKRQANGGSFMTWPRFCWETLCPAFTVCGYIRTIFHQTDPFLRSWVEDSKFEMLSRKQKHFKDKKRIYLDATNR</sequence>